<comment type="catalytic activity">
    <reaction evidence="11">
        <text>tRNA(Ala) + L-alanine + ATP = L-alanyl-tRNA(Ala) + AMP + diphosphate</text>
        <dbReference type="Rhea" id="RHEA:12540"/>
        <dbReference type="Rhea" id="RHEA-COMP:9657"/>
        <dbReference type="Rhea" id="RHEA-COMP:9923"/>
        <dbReference type="ChEBI" id="CHEBI:30616"/>
        <dbReference type="ChEBI" id="CHEBI:33019"/>
        <dbReference type="ChEBI" id="CHEBI:57972"/>
        <dbReference type="ChEBI" id="CHEBI:78442"/>
        <dbReference type="ChEBI" id="CHEBI:78497"/>
        <dbReference type="ChEBI" id="CHEBI:456215"/>
        <dbReference type="EC" id="6.1.1.7"/>
    </reaction>
</comment>
<dbReference type="RefSeq" id="WP_015389588.1">
    <property type="nucleotide sequence ID" value="NC_020284.1"/>
</dbReference>
<dbReference type="InterPro" id="IPR009000">
    <property type="entry name" value="Transl_B-barrel_sf"/>
</dbReference>
<keyword evidence="2 11" id="KW-0820">tRNA-binding</keyword>
<name>M1M1F4_9PROT</name>
<dbReference type="EC" id="6.1.1.7" evidence="11"/>
<dbReference type="Gene3D" id="3.30.54.20">
    <property type="match status" value="1"/>
</dbReference>
<comment type="similarity">
    <text evidence="1 11">Belongs to the class-II aminoacyl-tRNA synthetase family.</text>
</comment>
<evidence type="ECO:0000256" key="7">
    <source>
        <dbReference type="ARBA" id="ARBA00022840"/>
    </source>
</evidence>
<evidence type="ECO:0000256" key="11">
    <source>
        <dbReference type="HAMAP-Rule" id="MF_00036"/>
    </source>
</evidence>
<evidence type="ECO:0000313" key="14">
    <source>
        <dbReference type="EMBL" id="AGF49104.1"/>
    </source>
</evidence>
<dbReference type="GO" id="GO:0008270">
    <property type="term" value="F:zinc ion binding"/>
    <property type="evidence" value="ECO:0007669"/>
    <property type="project" value="UniProtKB-UniRule"/>
</dbReference>
<dbReference type="InterPro" id="IPR050058">
    <property type="entry name" value="Ala-tRNA_ligase"/>
</dbReference>
<dbReference type="AlphaFoldDB" id="M1M1F4"/>
<dbReference type="InterPro" id="IPR018163">
    <property type="entry name" value="Thr/Ala-tRNA-synth_IIc_edit"/>
</dbReference>
<evidence type="ECO:0000256" key="10">
    <source>
        <dbReference type="ARBA" id="ARBA00023146"/>
    </source>
</evidence>
<dbReference type="SUPFAM" id="SSF55681">
    <property type="entry name" value="Class II aaRS and biotin synthetases"/>
    <property type="match status" value="1"/>
</dbReference>
<evidence type="ECO:0000256" key="3">
    <source>
        <dbReference type="ARBA" id="ARBA00022598"/>
    </source>
</evidence>
<dbReference type="SUPFAM" id="SSF55186">
    <property type="entry name" value="ThrRS/AlaRS common domain"/>
    <property type="match status" value="1"/>
</dbReference>
<dbReference type="KEGG" id="kga:ST1E_0740"/>
<dbReference type="OrthoDB" id="9803884at2"/>
<evidence type="ECO:0000256" key="5">
    <source>
        <dbReference type="ARBA" id="ARBA00022741"/>
    </source>
</evidence>
<evidence type="ECO:0000256" key="1">
    <source>
        <dbReference type="ARBA" id="ARBA00008226"/>
    </source>
</evidence>
<feature type="coiled-coil region" evidence="12">
    <location>
        <begin position="728"/>
        <end position="755"/>
    </location>
</feature>
<dbReference type="SUPFAM" id="SSF50447">
    <property type="entry name" value="Translation proteins"/>
    <property type="match status" value="1"/>
</dbReference>
<keyword evidence="4 11" id="KW-0479">Metal-binding</keyword>
<keyword evidence="15" id="KW-1185">Reference proteome</keyword>
<dbReference type="InterPro" id="IPR045864">
    <property type="entry name" value="aa-tRNA-synth_II/BPL/LPL"/>
</dbReference>
<sequence length="873" mass="97747">MKTSDIRIKFLKFFESKGHTILPSSSLVPTNDPTLLFTNSGMVQFKDIFTGNEISNYKSVVTAQRCFRAGGKHNDLENVGYTARHHTFFEMLGNFSFGEYFKREAIHYAWELLTTVYNIPKDKLLVTVYYDDDEAYEIWNKEIGLNPDLIIKIGDNKGSKYASDNFWQMADVGPCGPCSEIFYDHGPDVYGGPPGSDNADGDRYVEIWNLVFMQFYIDSNGNITRLTTPCIDTGMGLERIAAVLQSVHSNYDIDLFKNLIKSSANLININDFSNSSLKVIADHIRATAFLIVDGVLPANDGRGYVLRRIIRRALRHAYKLGKNKVFLYKLIPDLIKEMGDAYPEIIAGSELIVRVLKQEEERFIETLSNGMRILNNNLNHMKSGDVLSGEILFNLYDTYGFPADLTADVCREHGISVDIDSFEIAMSKQRDLARLAGKFKNLNNSINYYGPATIFDGYKIFDLSAKVVAIYIKGKFVNSIGIEDSADIILDRTPFYAESGGQVGDKGFLISDTSNFYVNNTTLHSNVFIHHGYLESGFIRVGDILRASIDIENRKNISRNHSATHIMHKALRNVLGTHAVQKGSLVDSERIRFDFAHDFPVSFDQIKEIEKISNEEILANSVVNIRNMDYHDAINSGAVAMFSEKYENSVRVVNIGSSLELCCGTHVNRTGDIGFLKIISESSVSSGIRRIDAVTGNNTIKLIQSQQDIFLRLSSSLNTNTSNIVTKVDNQINYIKNLEKKISLLEKNIANVIVDNFVIDTIKLIKDVSVLVSIVYDMEYSILCNIVDSMKSRFQKTIVLLVAVLPNDKINVVCGVSNIITNLVSAKDLINLVLAKTNGKGGGRQNMATGSGNNDVRLQHILDNIFDFIKEKI</sequence>
<evidence type="ECO:0000256" key="12">
    <source>
        <dbReference type="SAM" id="Coils"/>
    </source>
</evidence>
<dbReference type="SMART" id="SM00863">
    <property type="entry name" value="tRNA_SAD"/>
    <property type="match status" value="1"/>
</dbReference>
<dbReference type="Proteomes" id="UP000011658">
    <property type="component" value="Chromosome"/>
</dbReference>
<dbReference type="Gene3D" id="3.30.930.10">
    <property type="entry name" value="Bira Bifunctional Protein, Domain 2"/>
    <property type="match status" value="1"/>
</dbReference>
<dbReference type="HAMAP" id="MF_00036_B">
    <property type="entry name" value="Ala_tRNA_synth_B"/>
    <property type="match status" value="1"/>
</dbReference>
<keyword evidence="6 11" id="KW-0862">Zinc</keyword>
<dbReference type="SUPFAM" id="SSF101353">
    <property type="entry name" value="Putative anticodon-binding domain of alanyl-tRNA synthetase (AlaRS)"/>
    <property type="match status" value="1"/>
</dbReference>
<keyword evidence="5 11" id="KW-0547">Nucleotide-binding</keyword>
<comment type="function">
    <text evidence="11">Catalyzes the attachment of alanine to tRNA(Ala) in a two-step reaction: alanine is first activated by ATP to form Ala-AMP and then transferred to the acceptor end of tRNA(Ala). Also edits incorrectly charged Ser-tRNA(Ala) and Gly-tRNA(Ala) via its editing domain.</text>
</comment>
<dbReference type="GO" id="GO:0045892">
    <property type="term" value="P:negative regulation of DNA-templated transcription"/>
    <property type="evidence" value="ECO:0007669"/>
    <property type="project" value="TreeGrafter"/>
</dbReference>
<dbReference type="FunFam" id="3.30.980.10:FF:000004">
    <property type="entry name" value="Alanine--tRNA ligase, cytoplasmic"/>
    <property type="match status" value="1"/>
</dbReference>
<dbReference type="Gene3D" id="3.10.310.40">
    <property type="match status" value="1"/>
</dbReference>
<feature type="binding site" evidence="11">
    <location>
        <position position="666"/>
    </location>
    <ligand>
        <name>Zn(2+)</name>
        <dbReference type="ChEBI" id="CHEBI:29105"/>
    </ligand>
</feature>
<dbReference type="CDD" id="cd00673">
    <property type="entry name" value="AlaRS_core"/>
    <property type="match status" value="1"/>
</dbReference>
<dbReference type="Pfam" id="PF01411">
    <property type="entry name" value="tRNA-synt_2c"/>
    <property type="match status" value="1"/>
</dbReference>
<keyword evidence="9 11" id="KW-0648">Protein biosynthesis</keyword>
<dbReference type="EMBL" id="CP003806">
    <property type="protein sequence ID" value="AGF49104.1"/>
    <property type="molecule type" value="Genomic_DNA"/>
</dbReference>
<dbReference type="Pfam" id="PF07973">
    <property type="entry name" value="tRNA_SAD"/>
    <property type="match status" value="1"/>
</dbReference>
<evidence type="ECO:0000313" key="15">
    <source>
        <dbReference type="Proteomes" id="UP000011658"/>
    </source>
</evidence>
<keyword evidence="12" id="KW-0175">Coiled coil</keyword>
<feature type="binding site" evidence="11">
    <location>
        <position position="565"/>
    </location>
    <ligand>
        <name>Zn(2+)</name>
        <dbReference type="ChEBI" id="CHEBI:29105"/>
    </ligand>
</feature>
<dbReference type="FunFam" id="3.10.310.40:FF:000001">
    <property type="entry name" value="Alanine--tRNA ligase"/>
    <property type="match status" value="1"/>
</dbReference>
<dbReference type="STRING" id="1208921.ST1E_0740"/>
<dbReference type="GO" id="GO:0005524">
    <property type="term" value="F:ATP binding"/>
    <property type="evidence" value="ECO:0007669"/>
    <property type="project" value="UniProtKB-UniRule"/>
</dbReference>
<organism evidence="14 15">
    <name type="scientific">Candidatus Kinetoplastidibacterium galati TCC219</name>
    <dbReference type="NCBI Taxonomy" id="1208921"/>
    <lineage>
        <taxon>Bacteria</taxon>
        <taxon>Pseudomonadati</taxon>
        <taxon>Pseudomonadota</taxon>
        <taxon>Betaproteobacteria</taxon>
        <taxon>Candidatus Kinetoplastidibacterium</taxon>
    </lineage>
</organism>
<dbReference type="GO" id="GO:0000049">
    <property type="term" value="F:tRNA binding"/>
    <property type="evidence" value="ECO:0007669"/>
    <property type="project" value="UniProtKB-KW"/>
</dbReference>
<evidence type="ECO:0000256" key="8">
    <source>
        <dbReference type="ARBA" id="ARBA00022884"/>
    </source>
</evidence>
<evidence type="ECO:0000259" key="13">
    <source>
        <dbReference type="PROSITE" id="PS50860"/>
    </source>
</evidence>
<dbReference type="FunFam" id="3.30.930.10:FF:000004">
    <property type="entry name" value="Alanine--tRNA ligase"/>
    <property type="match status" value="1"/>
</dbReference>
<reference evidence="14 15" key="1">
    <citation type="journal article" date="2013" name="Genome Biol. Evol.">
        <title>Genome evolution and phylogenomic analysis of candidatus kinetoplastibacterium, the betaproteobacterial endosymbionts of strigomonas and angomonas.</title>
        <authorList>
            <person name="Alves J.M."/>
            <person name="Serrano M.G."/>
            <person name="Maia da Silva F."/>
            <person name="Voegtly L.J."/>
            <person name="Matveyev A.V."/>
            <person name="Teixeira M.M."/>
            <person name="Camargo E.P."/>
            <person name="Buck G.A."/>
        </authorList>
    </citation>
    <scope>NUCLEOTIDE SEQUENCE [LARGE SCALE GENOMIC DNA]</scope>
    <source>
        <strain evidence="14 15">TCC219</strain>
    </source>
</reference>
<dbReference type="PATRIC" id="fig|1208921.3.peg.388"/>
<dbReference type="eggNOG" id="COG0013">
    <property type="taxonomic scope" value="Bacteria"/>
</dbReference>
<dbReference type="InterPro" id="IPR018164">
    <property type="entry name" value="Ala-tRNA-synth_IIc_N"/>
</dbReference>
<dbReference type="GO" id="GO:0005829">
    <property type="term" value="C:cytosol"/>
    <property type="evidence" value="ECO:0007669"/>
    <property type="project" value="TreeGrafter"/>
</dbReference>
<dbReference type="Gene3D" id="2.40.30.130">
    <property type="match status" value="1"/>
</dbReference>
<dbReference type="InterPro" id="IPR023033">
    <property type="entry name" value="Ala_tRNA_ligase_euk/bac"/>
</dbReference>
<dbReference type="PANTHER" id="PTHR11777:SF9">
    <property type="entry name" value="ALANINE--TRNA LIGASE, CYTOPLASMIC"/>
    <property type="match status" value="1"/>
</dbReference>
<keyword evidence="11" id="KW-0963">Cytoplasm</keyword>
<dbReference type="Pfam" id="PF02272">
    <property type="entry name" value="DHHA1"/>
    <property type="match status" value="1"/>
</dbReference>
<dbReference type="GO" id="GO:0002161">
    <property type="term" value="F:aminoacyl-tRNA deacylase activity"/>
    <property type="evidence" value="ECO:0007669"/>
    <property type="project" value="TreeGrafter"/>
</dbReference>
<feature type="domain" description="Alanyl-transfer RNA synthetases family profile" evidence="13">
    <location>
        <begin position="1"/>
        <end position="705"/>
    </location>
</feature>
<dbReference type="PANTHER" id="PTHR11777">
    <property type="entry name" value="ALANYL-TRNA SYNTHETASE"/>
    <property type="match status" value="1"/>
</dbReference>
<dbReference type="InterPro" id="IPR012947">
    <property type="entry name" value="tRNA_SAD"/>
</dbReference>
<feature type="binding site" evidence="11">
    <location>
        <position position="561"/>
    </location>
    <ligand>
        <name>Zn(2+)</name>
        <dbReference type="ChEBI" id="CHEBI:29105"/>
    </ligand>
</feature>
<feature type="binding site" evidence="11">
    <location>
        <position position="662"/>
    </location>
    <ligand>
        <name>Zn(2+)</name>
        <dbReference type="ChEBI" id="CHEBI:29105"/>
    </ligand>
</feature>
<dbReference type="GO" id="GO:0004813">
    <property type="term" value="F:alanine-tRNA ligase activity"/>
    <property type="evidence" value="ECO:0007669"/>
    <property type="project" value="UniProtKB-UniRule"/>
</dbReference>
<gene>
    <name evidence="11" type="primary">alaS</name>
    <name evidence="14" type="ORF">ST1E_0740</name>
</gene>
<dbReference type="GO" id="GO:0006419">
    <property type="term" value="P:alanyl-tRNA aminoacylation"/>
    <property type="evidence" value="ECO:0007669"/>
    <property type="project" value="UniProtKB-UniRule"/>
</dbReference>
<dbReference type="HOGENOM" id="CLU_004485_1_1_4"/>
<proteinExistence type="inferred from homology"/>
<evidence type="ECO:0000256" key="2">
    <source>
        <dbReference type="ARBA" id="ARBA00022555"/>
    </source>
</evidence>
<evidence type="ECO:0000256" key="9">
    <source>
        <dbReference type="ARBA" id="ARBA00022917"/>
    </source>
</evidence>
<keyword evidence="7 11" id="KW-0067">ATP-binding</keyword>
<evidence type="ECO:0000256" key="4">
    <source>
        <dbReference type="ARBA" id="ARBA00022723"/>
    </source>
</evidence>
<protein>
    <recommendedName>
        <fullName evidence="11">Alanine--tRNA ligase</fullName>
        <ecNumber evidence="11">6.1.1.7</ecNumber>
    </recommendedName>
    <alternativeName>
        <fullName evidence="11">Alanyl-tRNA synthetase</fullName>
        <shortName evidence="11">AlaRS</shortName>
    </alternativeName>
</protein>
<dbReference type="PRINTS" id="PR00980">
    <property type="entry name" value="TRNASYNTHALA"/>
</dbReference>
<dbReference type="InterPro" id="IPR018165">
    <property type="entry name" value="Ala-tRNA-synth_IIc_core"/>
</dbReference>
<dbReference type="InterPro" id="IPR003156">
    <property type="entry name" value="DHHA1_dom"/>
</dbReference>
<comment type="domain">
    <text evidence="11">Consists of three domains; the N-terminal catalytic domain, the editing domain and the C-terminal C-Ala domain. The editing domain removes incorrectly charged amino acids, while the C-Ala domain, along with tRNA(Ala), serves as a bridge to cooperatively bring together the editing and aminoacylation centers thus stimulating deacylation of misacylated tRNAs.</text>
</comment>
<dbReference type="InterPro" id="IPR018162">
    <property type="entry name" value="Ala-tRNA-ligase_IIc_anticod-bd"/>
</dbReference>
<dbReference type="PROSITE" id="PS50860">
    <property type="entry name" value="AA_TRNA_LIGASE_II_ALA"/>
    <property type="match status" value="1"/>
</dbReference>
<dbReference type="InterPro" id="IPR002318">
    <property type="entry name" value="Ala-tRNA-lgiase_IIc"/>
</dbReference>
<keyword evidence="8 11" id="KW-0694">RNA-binding</keyword>
<keyword evidence="10 11" id="KW-0030">Aminoacyl-tRNA synthetase</keyword>
<evidence type="ECO:0000256" key="6">
    <source>
        <dbReference type="ARBA" id="ARBA00022833"/>
    </source>
</evidence>
<dbReference type="Gene3D" id="3.30.980.10">
    <property type="entry name" value="Threonyl-trna Synthetase, Chain A, domain 2"/>
    <property type="match status" value="1"/>
</dbReference>
<accession>M1M1F4</accession>
<keyword evidence="3 11" id="KW-0436">Ligase</keyword>
<dbReference type="NCBIfam" id="TIGR00344">
    <property type="entry name" value="alaS"/>
    <property type="match status" value="1"/>
</dbReference>
<comment type="cofactor">
    <cofactor evidence="11">
        <name>Zn(2+)</name>
        <dbReference type="ChEBI" id="CHEBI:29105"/>
    </cofactor>
    <text evidence="11">Binds 1 zinc ion per subunit.</text>
</comment>
<comment type="subcellular location">
    <subcellularLocation>
        <location evidence="11">Cytoplasm</location>
    </subcellularLocation>
</comment>